<evidence type="ECO:0000313" key="2">
    <source>
        <dbReference type="EMBL" id="KXJ91343.1"/>
    </source>
</evidence>
<gene>
    <name evidence="2" type="ORF">Micbo1qcDRAFT_163035</name>
</gene>
<proteinExistence type="predicted"/>
<dbReference type="Gene3D" id="3.90.550.50">
    <property type="match status" value="1"/>
</dbReference>
<evidence type="ECO:0000256" key="1">
    <source>
        <dbReference type="SAM" id="MobiDB-lite"/>
    </source>
</evidence>
<dbReference type="InterPro" id="IPR006740">
    <property type="entry name" value="DUF604"/>
</dbReference>
<name>A0A136J2L9_9PEZI</name>
<dbReference type="AlphaFoldDB" id="A0A136J2L9"/>
<feature type="compositionally biased region" description="Basic and acidic residues" evidence="1">
    <location>
        <begin position="86"/>
        <end position="103"/>
    </location>
</feature>
<protein>
    <recommendedName>
        <fullName evidence="4">Glycosyltransferase family 31 protein</fullName>
    </recommendedName>
</protein>
<accession>A0A136J2L9</accession>
<dbReference type="Pfam" id="PF04646">
    <property type="entry name" value="DUF604"/>
    <property type="match status" value="1"/>
</dbReference>
<dbReference type="EMBL" id="KQ964250">
    <property type="protein sequence ID" value="KXJ91343.1"/>
    <property type="molecule type" value="Genomic_DNA"/>
</dbReference>
<keyword evidence="3" id="KW-1185">Reference proteome</keyword>
<dbReference type="InParanoid" id="A0A136J2L9"/>
<dbReference type="PANTHER" id="PTHR10811">
    <property type="entry name" value="FRINGE-RELATED"/>
    <property type="match status" value="1"/>
</dbReference>
<organism evidence="2 3">
    <name type="scientific">Microdochium bolleyi</name>
    <dbReference type="NCBI Taxonomy" id="196109"/>
    <lineage>
        <taxon>Eukaryota</taxon>
        <taxon>Fungi</taxon>
        <taxon>Dikarya</taxon>
        <taxon>Ascomycota</taxon>
        <taxon>Pezizomycotina</taxon>
        <taxon>Sordariomycetes</taxon>
        <taxon>Xylariomycetidae</taxon>
        <taxon>Xylariales</taxon>
        <taxon>Microdochiaceae</taxon>
        <taxon>Microdochium</taxon>
    </lineage>
</organism>
<sequence>MIARAPRVLILVASAFTFLFIYTQFYVGGGPAISRYASTLVRPSDPQQSAAPPANLDDFTIKNHDSAIVGETAVDSTDEPDLAIDSPDKEPAKLAELADDKKGGGKAGGSVAEKPIDKPAQPVHSDGSSIHDGVPKDFRFLIQGATGQELTEKIHYTRKCIKPVFTKDIDRDQILDVGHTLLNGSVEVDLFNTKAATVPDCEQIKLSVPQPYPKASISHIIFGVSTDLVRLGESLPAFEHWLANSGAQLIAVVTDHGKQSQENITKIENKFHTAGINATFVKPVSADLTVSQNHFAVLVDLVAHGDDNTQWFGLIDDDTFMPDLWPFAQALATIDHTEDVYVGQLSEDFQAVRHFGFMAFGGAGAYFSAPLARKLAPKALKCIHEASGGEGDIIIRDCVYSHSKAKLTMLDGIWQQDMKDDVSGFFEAGIKPLVLHHWKSWYREPMAKMALASKFCGDCFLQRFQFEQNTVFTSGYSIVTYPKGMQEVDLDKMEGTWAQAGRDYDFSVGPLRDRLPKDRKKSYKLKHAEITEKGELRQLYVYRTDRVHKDEPEEEEGESADPLAMAQELGSQDHKGSGKKKKPAAGAAGAGPEPITTEKLGRDGTMDEVIELIWTL</sequence>
<evidence type="ECO:0008006" key="4">
    <source>
        <dbReference type="Google" id="ProtNLM"/>
    </source>
</evidence>
<reference evidence="3" key="1">
    <citation type="submission" date="2016-02" db="EMBL/GenBank/DDBJ databases">
        <title>Draft genome sequence of Microdochium bolleyi, a fungal endophyte of beachgrass.</title>
        <authorList>
            <consortium name="DOE Joint Genome Institute"/>
            <person name="David A.S."/>
            <person name="May G."/>
            <person name="Haridas S."/>
            <person name="Lim J."/>
            <person name="Wang M."/>
            <person name="Labutti K."/>
            <person name="Lipzen A."/>
            <person name="Barry K."/>
            <person name="Grigoriev I.V."/>
        </authorList>
    </citation>
    <scope>NUCLEOTIDE SEQUENCE [LARGE SCALE GENOMIC DNA]</scope>
    <source>
        <strain evidence="3">J235TASD1</strain>
    </source>
</reference>
<feature type="region of interest" description="Disordered" evidence="1">
    <location>
        <begin position="548"/>
        <end position="603"/>
    </location>
</feature>
<dbReference type="Proteomes" id="UP000070501">
    <property type="component" value="Unassembled WGS sequence"/>
</dbReference>
<feature type="region of interest" description="Disordered" evidence="1">
    <location>
        <begin position="71"/>
        <end position="129"/>
    </location>
</feature>
<dbReference type="STRING" id="196109.A0A136J2L9"/>
<evidence type="ECO:0000313" key="3">
    <source>
        <dbReference type="Proteomes" id="UP000070501"/>
    </source>
</evidence>
<dbReference type="OrthoDB" id="414175at2759"/>